<feature type="compositionally biased region" description="Low complexity" evidence="1">
    <location>
        <begin position="212"/>
        <end position="221"/>
    </location>
</feature>
<dbReference type="InterPro" id="IPR052560">
    <property type="entry name" value="RdDP_mobile_element"/>
</dbReference>
<dbReference type="PROSITE" id="PS50878">
    <property type="entry name" value="RT_POL"/>
    <property type="match status" value="1"/>
</dbReference>
<dbReference type="PANTHER" id="PTHR36688">
    <property type="entry name" value="ENDO/EXONUCLEASE/PHOSPHATASE DOMAIN-CONTAINING PROTEIN"/>
    <property type="match status" value="1"/>
</dbReference>
<feature type="compositionally biased region" description="Polar residues" evidence="1">
    <location>
        <begin position="202"/>
        <end position="211"/>
    </location>
</feature>
<sequence length="1209" mass="137259">MATQNESIADSEGVSADPLHFALSVCNGIDISKCTGPEECGIYVCKIDACLDTLEKVSPKSVELSNAIHMLDKSLNRILHRKISILTTLLSNQIIANAHTNSHVNNIFSDGGSDSESSSTSNAFHKKSKKNRRSPQKEENASKKIKQSFEYQINTSNRFANLEIEQDHYENQSNLDDEMKDLDNQQGLFSHTAKTPSEINLRSFQNSQPGPSTANNSNNANKSRYVPPIYIDNPKNVPQLLDLLSEITKEKITGRMMNNDKLKIFPPTPEAHKAIQNKITQDGMKSHTYELNDEKQIKVVIRGLSKDFDTSVIISHLQNQGFAPTLCHPIRNRQSNTNFNLFLVTLPKIPKSKEIYQIEFIGRMRVTIESLRKKQSPGKCYNCQEYFHHSWLCTRNPRCMKCAGPHRSRECPKPKDTPPKCLHCNGPHTANFTGCPKYPVNRRTFSEAPENAWADPAIIAKIKMPPTPAVEPNTATQFIPRPVQLASNANPPTQEVFFKQMSQMIWNAAGIKNKINQLKYFLLDWKPDILALQETHLNPGDRLKFPNYSSYRTDSLTHRGGGTAILIRNSIDHHPTPIASTTFENTTIELHLPDSTPITISSIYRPPHGSISTLELNNIFNSNSKCIAVGDFNAKHRAWSSGTWNSNGTIIHDYICNNNLILLAPCEPTHFPNHSNNPSTLDFGILKNFSSGDANSINALSSDHNPGTPTSKTHIDAHIDEVNRAIRRYIDNPKPSSNIKLTSPQEILSLLKRINPRKATGPDGIPNKALKQIPTNVITFITKICNKCLLCNYFPTIWKTAHVLMFPKPRQNRKLPGNYRPISLLSNIGKIFEKIILSRLKEECHDLSIIPNEQYGFRAGHGCIHQLLRVANTVTQGFNHKFYTGGVFLDVRKAFDRMWHNGLIYKLIKFKIPNYLIVILINYLRNRTFRVKLNHTLFDIGSIKAGTPQGSILSPLLYTIYTSDFPKTNQIMNCFFADDTAILAQGSTINYVIHTLQKGLNNIEKWCTLWRVAINTDKTHAVMFRKGTSRKELNTLSFFDEDLTWDKEVKYLGLILDDKLTFRSHLKYNTEKFWAKVHLLIPLIGRRSPLTLENKLLLFKQVLRPILTYAAQIWGLAAFSNRKKAQILQNKILRIIVNAPWYVRNSVIHNDLKIQTIDEFIKELSRNFFQKLVNHTNPTVLDQLNYTHNNGKYAFPYATTKWSTPLKPP</sequence>
<dbReference type="AlphaFoldDB" id="A0A4Y2F092"/>
<dbReference type="PANTHER" id="PTHR36688:SF1">
    <property type="entry name" value="ENDONUCLEASE_EXONUCLEASE_PHOSPHATASE DOMAIN-CONTAINING PROTEIN"/>
    <property type="match status" value="1"/>
</dbReference>
<dbReference type="InterPro" id="IPR006579">
    <property type="entry name" value="Pre_C2HC_dom"/>
</dbReference>
<dbReference type="Pfam" id="PF03372">
    <property type="entry name" value="Exo_endo_phos"/>
    <property type="match status" value="1"/>
</dbReference>
<dbReference type="GO" id="GO:0003964">
    <property type="term" value="F:RNA-directed DNA polymerase activity"/>
    <property type="evidence" value="ECO:0007669"/>
    <property type="project" value="UniProtKB-KW"/>
</dbReference>
<keyword evidence="4" id="KW-1185">Reference proteome</keyword>
<keyword evidence="3" id="KW-0695">RNA-directed DNA polymerase</keyword>
<keyword evidence="3" id="KW-0548">Nucleotidyltransferase</keyword>
<dbReference type="SUPFAM" id="SSF56219">
    <property type="entry name" value="DNase I-like"/>
    <property type="match status" value="1"/>
</dbReference>
<dbReference type="SMART" id="SM00596">
    <property type="entry name" value="PRE_C2HC"/>
    <property type="match status" value="1"/>
</dbReference>
<evidence type="ECO:0000313" key="4">
    <source>
        <dbReference type="Proteomes" id="UP000499080"/>
    </source>
</evidence>
<organism evidence="3 4">
    <name type="scientific">Araneus ventricosus</name>
    <name type="common">Orbweaver spider</name>
    <name type="synonym">Epeira ventricosa</name>
    <dbReference type="NCBI Taxonomy" id="182803"/>
    <lineage>
        <taxon>Eukaryota</taxon>
        <taxon>Metazoa</taxon>
        <taxon>Ecdysozoa</taxon>
        <taxon>Arthropoda</taxon>
        <taxon>Chelicerata</taxon>
        <taxon>Arachnida</taxon>
        <taxon>Araneae</taxon>
        <taxon>Araneomorphae</taxon>
        <taxon>Entelegynae</taxon>
        <taxon>Araneoidea</taxon>
        <taxon>Araneidae</taxon>
        <taxon>Araneus</taxon>
    </lineage>
</organism>
<reference evidence="3 4" key="1">
    <citation type="journal article" date="2019" name="Sci. Rep.">
        <title>Orb-weaving spider Araneus ventricosus genome elucidates the spidroin gene catalogue.</title>
        <authorList>
            <person name="Kono N."/>
            <person name="Nakamura H."/>
            <person name="Ohtoshi R."/>
            <person name="Moran D.A.P."/>
            <person name="Shinohara A."/>
            <person name="Yoshida Y."/>
            <person name="Fujiwara M."/>
            <person name="Mori M."/>
            <person name="Tomita M."/>
            <person name="Arakawa K."/>
        </authorList>
    </citation>
    <scope>NUCLEOTIDE SEQUENCE [LARGE SCALE GENOMIC DNA]</scope>
</reference>
<dbReference type="OrthoDB" id="6593055at2759"/>
<feature type="compositionally biased region" description="Low complexity" evidence="1">
    <location>
        <begin position="109"/>
        <end position="121"/>
    </location>
</feature>
<feature type="compositionally biased region" description="Basic residues" evidence="1">
    <location>
        <begin position="124"/>
        <end position="134"/>
    </location>
</feature>
<dbReference type="Pfam" id="PF00078">
    <property type="entry name" value="RVT_1"/>
    <property type="match status" value="1"/>
</dbReference>
<dbReference type="EMBL" id="BGPR01000740">
    <property type="protein sequence ID" value="GBM33716.1"/>
    <property type="molecule type" value="Genomic_DNA"/>
</dbReference>
<dbReference type="CDD" id="cd01650">
    <property type="entry name" value="RT_nLTR_like"/>
    <property type="match status" value="1"/>
</dbReference>
<gene>
    <name evidence="3" type="primary">RTase_657</name>
    <name evidence="3" type="ORF">AVEN_47026_1</name>
</gene>
<dbReference type="Pfam" id="PF07530">
    <property type="entry name" value="PRE_C2HC"/>
    <property type="match status" value="1"/>
</dbReference>
<evidence type="ECO:0000256" key="1">
    <source>
        <dbReference type="SAM" id="MobiDB-lite"/>
    </source>
</evidence>
<dbReference type="SUPFAM" id="SSF56672">
    <property type="entry name" value="DNA/RNA polymerases"/>
    <property type="match status" value="1"/>
</dbReference>
<evidence type="ECO:0000259" key="2">
    <source>
        <dbReference type="PROSITE" id="PS50878"/>
    </source>
</evidence>
<dbReference type="InterPro" id="IPR000477">
    <property type="entry name" value="RT_dom"/>
</dbReference>
<name>A0A4Y2F092_ARAVE</name>
<dbReference type="Proteomes" id="UP000499080">
    <property type="component" value="Unassembled WGS sequence"/>
</dbReference>
<evidence type="ECO:0000313" key="3">
    <source>
        <dbReference type="EMBL" id="GBM33716.1"/>
    </source>
</evidence>
<comment type="caution">
    <text evidence="3">The sequence shown here is derived from an EMBL/GenBank/DDBJ whole genome shotgun (WGS) entry which is preliminary data.</text>
</comment>
<feature type="region of interest" description="Disordered" evidence="1">
    <location>
        <begin position="109"/>
        <end position="148"/>
    </location>
</feature>
<dbReference type="InterPro" id="IPR036691">
    <property type="entry name" value="Endo/exonu/phosph_ase_sf"/>
</dbReference>
<keyword evidence="3" id="KW-0808">Transferase</keyword>
<feature type="region of interest" description="Disordered" evidence="1">
    <location>
        <begin position="202"/>
        <end position="221"/>
    </location>
</feature>
<feature type="domain" description="Reverse transcriptase" evidence="2">
    <location>
        <begin position="787"/>
        <end position="1056"/>
    </location>
</feature>
<dbReference type="Gene3D" id="3.60.10.10">
    <property type="entry name" value="Endonuclease/exonuclease/phosphatase"/>
    <property type="match status" value="1"/>
</dbReference>
<dbReference type="InterPro" id="IPR005135">
    <property type="entry name" value="Endo/exonuclease/phosphatase"/>
</dbReference>
<accession>A0A4Y2F092</accession>
<protein>
    <submittedName>
        <fullName evidence="3">Putative RNA-directed DNA polymerase from transposon BS</fullName>
    </submittedName>
</protein>
<proteinExistence type="predicted"/>
<dbReference type="InterPro" id="IPR043502">
    <property type="entry name" value="DNA/RNA_pol_sf"/>
</dbReference>